<accession>T1HSU7</accession>
<evidence type="ECO:0000256" key="1">
    <source>
        <dbReference type="ARBA" id="ARBA00004173"/>
    </source>
</evidence>
<dbReference type="InterPro" id="IPR045179">
    <property type="entry name" value="YgfZ/GcvT"/>
</dbReference>
<dbReference type="AlphaFoldDB" id="T1HSU7"/>
<sequence>IMHILRLVNFKTTKSWKCLMATQAWTNNQNAEQACETKIERLNERSLLKIKGQDASNFLQGLITNDINYLFKEKLQTLYTMFLNVRGRVVHDGLVYKTQNQNCFLIETDITSLQALQIHLSLYKAHHQVYIENAEPNYSVWAIFNPNKVERAFASSLAGSGSLLDDNSDLSFLEEINFGDDVVICYDPRIISLGTKIVAPKELDIFNLIKASGFQLNKAMPGEYRLLRYKLGIGEGINEFQYGKYFPKELNCDYLKSLSNKKEAYLGKQFSNFSSEKRMMPIKLLSSEINGLPINTPLIDLHRRKKTPLGHLRGINGVCGIALVRVPNFDGENEMRIGTHLAQCIKPFWWPDFGKSLPGRQNISFA</sequence>
<dbReference type="Gene3D" id="3.30.1360.120">
    <property type="entry name" value="Probable tRNA modification gtpase trme, domain 1"/>
    <property type="match status" value="1"/>
</dbReference>
<dbReference type="Proteomes" id="UP000015103">
    <property type="component" value="Unassembled WGS sequence"/>
</dbReference>
<dbReference type="GO" id="GO:0016226">
    <property type="term" value="P:iron-sulfur cluster assembly"/>
    <property type="evidence" value="ECO:0007669"/>
    <property type="project" value="TreeGrafter"/>
</dbReference>
<organism evidence="6 7">
    <name type="scientific">Rhodnius prolixus</name>
    <name type="common">Triatomid bug</name>
    <dbReference type="NCBI Taxonomy" id="13249"/>
    <lineage>
        <taxon>Eukaryota</taxon>
        <taxon>Metazoa</taxon>
        <taxon>Ecdysozoa</taxon>
        <taxon>Arthropoda</taxon>
        <taxon>Hexapoda</taxon>
        <taxon>Insecta</taxon>
        <taxon>Pterygota</taxon>
        <taxon>Neoptera</taxon>
        <taxon>Paraneoptera</taxon>
        <taxon>Hemiptera</taxon>
        <taxon>Heteroptera</taxon>
        <taxon>Panheteroptera</taxon>
        <taxon>Cimicomorpha</taxon>
        <taxon>Reduviidae</taxon>
        <taxon>Triatominae</taxon>
        <taxon>Rhodnius</taxon>
    </lineage>
</organism>
<dbReference type="InParanoid" id="T1HSU7"/>
<dbReference type="Pfam" id="PF25455">
    <property type="entry name" value="Beta-barrel_CAF17_C"/>
    <property type="match status" value="1"/>
</dbReference>
<reference evidence="6" key="1">
    <citation type="submission" date="2015-05" db="UniProtKB">
        <authorList>
            <consortium name="EnsemblMetazoa"/>
        </authorList>
    </citation>
    <scope>IDENTIFICATION</scope>
</reference>
<dbReference type="InterPro" id="IPR027266">
    <property type="entry name" value="TrmE/GcvT-like"/>
</dbReference>
<dbReference type="SUPFAM" id="SSF103025">
    <property type="entry name" value="Folate-binding domain"/>
    <property type="match status" value="1"/>
</dbReference>
<dbReference type="EMBL" id="ACPB03006554">
    <property type="status" value="NOT_ANNOTATED_CDS"/>
    <property type="molecule type" value="Genomic_DNA"/>
</dbReference>
<dbReference type="HOGENOM" id="CLU_007884_7_1_1"/>
<keyword evidence="7" id="KW-1185">Reference proteome</keyword>
<evidence type="ECO:0000313" key="7">
    <source>
        <dbReference type="Proteomes" id="UP000015103"/>
    </source>
</evidence>
<evidence type="ECO:0000259" key="5">
    <source>
        <dbReference type="Pfam" id="PF25455"/>
    </source>
</evidence>
<dbReference type="PANTHER" id="PTHR22602:SF0">
    <property type="entry name" value="TRANSFERASE CAF17, MITOCHONDRIAL-RELATED"/>
    <property type="match status" value="1"/>
</dbReference>
<name>T1HSU7_RHOPR</name>
<keyword evidence="3" id="KW-0496">Mitochondrion</keyword>
<dbReference type="eggNOG" id="KOG2929">
    <property type="taxonomic scope" value="Eukaryota"/>
</dbReference>
<comment type="subcellular location">
    <subcellularLocation>
        <location evidence="1">Mitochondrion</location>
    </subcellularLocation>
</comment>
<feature type="domain" description="GCVT N-terminal" evidence="4">
    <location>
        <begin position="48"/>
        <end position="146"/>
    </location>
</feature>
<evidence type="ECO:0000256" key="3">
    <source>
        <dbReference type="ARBA" id="ARBA00023128"/>
    </source>
</evidence>
<dbReference type="Pfam" id="PF01571">
    <property type="entry name" value="GCV_T"/>
    <property type="match status" value="1"/>
</dbReference>
<dbReference type="OMA" id="EHELATW"/>
<dbReference type="PANTHER" id="PTHR22602">
    <property type="entry name" value="TRANSFERASE CAF17, MITOCHONDRIAL-RELATED"/>
    <property type="match status" value="1"/>
</dbReference>
<keyword evidence="2" id="KW-0809">Transit peptide</keyword>
<dbReference type="GO" id="GO:0005759">
    <property type="term" value="C:mitochondrial matrix"/>
    <property type="evidence" value="ECO:0007669"/>
    <property type="project" value="TreeGrafter"/>
</dbReference>
<evidence type="ECO:0000259" key="4">
    <source>
        <dbReference type="Pfam" id="PF01571"/>
    </source>
</evidence>
<dbReference type="VEuPathDB" id="VectorBase:RPRC007117"/>
<evidence type="ECO:0000256" key="2">
    <source>
        <dbReference type="ARBA" id="ARBA00022946"/>
    </source>
</evidence>
<dbReference type="InterPro" id="IPR006222">
    <property type="entry name" value="GCVT_N"/>
</dbReference>
<evidence type="ECO:0000313" key="6">
    <source>
        <dbReference type="EnsemblMetazoa" id="RPRC007117-PA"/>
    </source>
</evidence>
<protein>
    <submittedName>
        <fullName evidence="6">GCV_T domain-containing protein</fullName>
    </submittedName>
</protein>
<dbReference type="InterPro" id="IPR057460">
    <property type="entry name" value="CAF17_C"/>
</dbReference>
<proteinExistence type="predicted"/>
<dbReference type="EnsemblMetazoa" id="RPRC007117-RA">
    <property type="protein sequence ID" value="RPRC007117-PA"/>
    <property type="gene ID" value="RPRC007117"/>
</dbReference>
<dbReference type="STRING" id="13249.T1HSU7"/>
<feature type="domain" description="CAF17 C-terminal" evidence="5">
    <location>
        <begin position="277"/>
        <end position="351"/>
    </location>
</feature>